<evidence type="ECO:0000256" key="7">
    <source>
        <dbReference type="RuleBase" id="RU363032"/>
    </source>
</evidence>
<name>A0A512N3U9_9HYPH</name>
<dbReference type="Pfam" id="PF00528">
    <property type="entry name" value="BPD_transp_1"/>
    <property type="match status" value="1"/>
</dbReference>
<feature type="transmembrane region" description="Helical" evidence="7">
    <location>
        <begin position="248"/>
        <end position="271"/>
    </location>
</feature>
<proteinExistence type="inferred from homology"/>
<accession>A0A512N3U9</accession>
<dbReference type="InterPro" id="IPR045621">
    <property type="entry name" value="BPD_transp_1_N"/>
</dbReference>
<dbReference type="Proteomes" id="UP000321058">
    <property type="component" value="Unassembled WGS sequence"/>
</dbReference>
<evidence type="ECO:0000256" key="1">
    <source>
        <dbReference type="ARBA" id="ARBA00004651"/>
    </source>
</evidence>
<evidence type="ECO:0000256" key="6">
    <source>
        <dbReference type="ARBA" id="ARBA00023136"/>
    </source>
</evidence>
<keyword evidence="2 7" id="KW-0813">Transport</keyword>
<dbReference type="InterPro" id="IPR000515">
    <property type="entry name" value="MetI-like"/>
</dbReference>
<comment type="subcellular location">
    <subcellularLocation>
        <location evidence="1 7">Cell membrane</location>
        <topology evidence="1 7">Multi-pass membrane protein</topology>
    </subcellularLocation>
</comment>
<dbReference type="SUPFAM" id="SSF161098">
    <property type="entry name" value="MetI-like"/>
    <property type="match status" value="1"/>
</dbReference>
<gene>
    <name evidence="9" type="ORF">RSO01_08360</name>
</gene>
<dbReference type="OrthoDB" id="7834831at2"/>
<dbReference type="InterPro" id="IPR035906">
    <property type="entry name" value="MetI-like_sf"/>
</dbReference>
<keyword evidence="4 7" id="KW-0812">Transmembrane</keyword>
<dbReference type="AlphaFoldDB" id="A0A512N3U9"/>
<keyword evidence="6 7" id="KW-0472">Membrane</keyword>
<feature type="transmembrane region" description="Helical" evidence="7">
    <location>
        <begin position="136"/>
        <end position="158"/>
    </location>
</feature>
<dbReference type="PANTHER" id="PTHR43163">
    <property type="entry name" value="DIPEPTIDE TRANSPORT SYSTEM PERMEASE PROTEIN DPPB-RELATED"/>
    <property type="match status" value="1"/>
</dbReference>
<feature type="domain" description="ABC transmembrane type-1" evidence="8">
    <location>
        <begin position="97"/>
        <end position="323"/>
    </location>
</feature>
<evidence type="ECO:0000256" key="4">
    <source>
        <dbReference type="ARBA" id="ARBA00022692"/>
    </source>
</evidence>
<sequence>MIRYVVSRLVVSVAMVLLATLVIFLIANTVPGDPVLTALGDMAASDPAQVAEFRARWGLDLPLWHQYWLFLERLAHGDLGVSISSRRPVLQDIIDYAPATLELATVAFILSVLVGLPLGVLAAVRRDTVIDHVARAVSLIGVSAPTFWLAFIALAVFYGQLNWAPGPGRLDAVSFPPDRITGLLLIDTALQGDWETFHDAAAHLVLPSIVLAAATLGLITRTTRAAMLEALSQDYVRVAKAKGLRGRLIVVGHALPNAMLPVVTLGGLAYANLLAGAVMTETVFSWPGLGRYTFRSAVTVDFPAIMAVTAIVAAIFVLVNFLVDMSYALLDPRVVKK</sequence>
<reference evidence="9 10" key="1">
    <citation type="submission" date="2019-07" db="EMBL/GenBank/DDBJ databases">
        <title>Whole genome shotgun sequence of Reyranella soli NBRC 108950.</title>
        <authorList>
            <person name="Hosoyama A."/>
            <person name="Uohara A."/>
            <person name="Ohji S."/>
            <person name="Ichikawa N."/>
        </authorList>
    </citation>
    <scope>NUCLEOTIDE SEQUENCE [LARGE SCALE GENOMIC DNA]</scope>
    <source>
        <strain evidence="9 10">NBRC 108950</strain>
    </source>
</reference>
<evidence type="ECO:0000259" key="8">
    <source>
        <dbReference type="PROSITE" id="PS50928"/>
    </source>
</evidence>
<feature type="transmembrane region" description="Helical" evidence="7">
    <location>
        <begin position="9"/>
        <end position="27"/>
    </location>
</feature>
<dbReference type="GO" id="GO:0005886">
    <property type="term" value="C:plasma membrane"/>
    <property type="evidence" value="ECO:0007669"/>
    <property type="project" value="UniProtKB-SubCell"/>
</dbReference>
<keyword evidence="5 7" id="KW-1133">Transmembrane helix</keyword>
<comment type="caution">
    <text evidence="9">The sequence shown here is derived from an EMBL/GenBank/DDBJ whole genome shotgun (WGS) entry which is preliminary data.</text>
</comment>
<dbReference type="RefSeq" id="WP_147146541.1">
    <property type="nucleotide sequence ID" value="NZ_BKAJ01000016.1"/>
</dbReference>
<organism evidence="9 10">
    <name type="scientific">Reyranella soli</name>
    <dbReference type="NCBI Taxonomy" id="1230389"/>
    <lineage>
        <taxon>Bacteria</taxon>
        <taxon>Pseudomonadati</taxon>
        <taxon>Pseudomonadota</taxon>
        <taxon>Alphaproteobacteria</taxon>
        <taxon>Hyphomicrobiales</taxon>
        <taxon>Reyranellaceae</taxon>
        <taxon>Reyranella</taxon>
    </lineage>
</organism>
<dbReference type="EMBL" id="BKAJ01000016">
    <property type="protein sequence ID" value="GEP53670.1"/>
    <property type="molecule type" value="Genomic_DNA"/>
</dbReference>
<feature type="transmembrane region" description="Helical" evidence="7">
    <location>
        <begin position="200"/>
        <end position="219"/>
    </location>
</feature>
<evidence type="ECO:0000313" key="9">
    <source>
        <dbReference type="EMBL" id="GEP53670.1"/>
    </source>
</evidence>
<feature type="transmembrane region" description="Helical" evidence="7">
    <location>
        <begin position="103"/>
        <end position="124"/>
    </location>
</feature>
<dbReference type="Gene3D" id="1.10.3720.10">
    <property type="entry name" value="MetI-like"/>
    <property type="match status" value="1"/>
</dbReference>
<dbReference type="GO" id="GO:0071916">
    <property type="term" value="F:dipeptide transmembrane transporter activity"/>
    <property type="evidence" value="ECO:0007669"/>
    <property type="project" value="TreeGrafter"/>
</dbReference>
<evidence type="ECO:0000313" key="10">
    <source>
        <dbReference type="Proteomes" id="UP000321058"/>
    </source>
</evidence>
<dbReference type="CDD" id="cd06261">
    <property type="entry name" value="TM_PBP2"/>
    <property type="match status" value="1"/>
</dbReference>
<keyword evidence="10" id="KW-1185">Reference proteome</keyword>
<dbReference type="PROSITE" id="PS50928">
    <property type="entry name" value="ABC_TM1"/>
    <property type="match status" value="1"/>
</dbReference>
<evidence type="ECO:0000256" key="5">
    <source>
        <dbReference type="ARBA" id="ARBA00022989"/>
    </source>
</evidence>
<dbReference type="PANTHER" id="PTHR43163:SF8">
    <property type="entry name" value="D,D-DIPEPTIDE TRANSPORT SYSTEM PERMEASE PROTEIN DDPB-RELATED"/>
    <property type="match status" value="1"/>
</dbReference>
<comment type="similarity">
    <text evidence="7">Belongs to the binding-protein-dependent transport system permease family.</text>
</comment>
<protein>
    <submittedName>
        <fullName evidence="9">Peptide ABC transporter permease</fullName>
    </submittedName>
</protein>
<dbReference type="Pfam" id="PF19300">
    <property type="entry name" value="BPD_transp_1_N"/>
    <property type="match status" value="1"/>
</dbReference>
<keyword evidence="3" id="KW-1003">Cell membrane</keyword>
<evidence type="ECO:0000256" key="3">
    <source>
        <dbReference type="ARBA" id="ARBA00022475"/>
    </source>
</evidence>
<evidence type="ECO:0000256" key="2">
    <source>
        <dbReference type="ARBA" id="ARBA00022448"/>
    </source>
</evidence>
<feature type="transmembrane region" description="Helical" evidence="7">
    <location>
        <begin position="302"/>
        <end position="323"/>
    </location>
</feature>